<feature type="region of interest" description="Disordered" evidence="1">
    <location>
        <begin position="1"/>
        <end position="53"/>
    </location>
</feature>
<feature type="compositionally biased region" description="Basic residues" evidence="1">
    <location>
        <begin position="1"/>
        <end position="11"/>
    </location>
</feature>
<dbReference type="PANTHER" id="PTHR28147:SF1">
    <property type="entry name" value="N-GLYCOSYLATION PROTEIN EOS1"/>
    <property type="match status" value="1"/>
</dbReference>
<keyword evidence="2" id="KW-0812">Transmembrane</keyword>
<feature type="compositionally biased region" description="Acidic residues" evidence="1">
    <location>
        <begin position="113"/>
        <end position="122"/>
    </location>
</feature>
<evidence type="ECO:0000256" key="2">
    <source>
        <dbReference type="SAM" id="Phobius"/>
    </source>
</evidence>
<keyword evidence="2" id="KW-1133">Transmembrane helix</keyword>
<feature type="region of interest" description="Disordered" evidence="1">
    <location>
        <begin position="102"/>
        <end position="125"/>
    </location>
</feature>
<sequence>MLPSPGRRRATSHPQAPAVDVAGQTTDSRPPRRPPTTSDPRPPKQTRPRAASTELASIRSSTFLFTPAPPVTPRTTFVAPKSNSIPLITSIHHLRSRSAYLVPRPTSACMPSDSDDDDDDRRDDDAIYTSWTSGQVHGGREAAKSITTVPGQLGAGETETEADEPPRRLPTARIVGASAPIVPPSTMQQRLTPFLFEFSRLLSIVPAFFGMLYNIYHTLHPPSHPGAPQRVDYFVSALWAILTGYQCLSLTTGLMKRWRIYYAPLSTLVRLVALQSICWPATHFTLLVLENQKRPVIAWAVIGTTTCCSRSVQLWVTSNLWWEPREPAARAPREAGGKWHRWRGGKWGGRRWDWREVGLKCMFPAGVLYFVMAWAEQLRREFSGC</sequence>
<dbReference type="PANTHER" id="PTHR28147">
    <property type="entry name" value="N-GLYCOSYLATION PROTEIN EOS1"/>
    <property type="match status" value="1"/>
</dbReference>
<dbReference type="GO" id="GO:0005789">
    <property type="term" value="C:endoplasmic reticulum membrane"/>
    <property type="evidence" value="ECO:0007669"/>
    <property type="project" value="InterPro"/>
</dbReference>
<dbReference type="Pfam" id="PF12326">
    <property type="entry name" value="EOS1"/>
    <property type="match status" value="1"/>
</dbReference>
<comment type="caution">
    <text evidence="3">The sequence shown here is derived from an EMBL/GenBank/DDBJ whole genome shotgun (WGS) entry which is preliminary data.</text>
</comment>
<reference evidence="3 4" key="1">
    <citation type="journal article" date="2019" name="New Phytol.">
        <title>Comparative genomics reveals unique wood-decay strategies and fruiting body development in the Schizophyllaceae.</title>
        <authorList>
            <person name="Almasi E."/>
            <person name="Sahu N."/>
            <person name="Krizsan K."/>
            <person name="Balint B."/>
            <person name="Kovacs G.M."/>
            <person name="Kiss B."/>
            <person name="Cseklye J."/>
            <person name="Drula E."/>
            <person name="Henrissat B."/>
            <person name="Nagy I."/>
            <person name="Chovatia M."/>
            <person name="Adam C."/>
            <person name="LaButti K."/>
            <person name="Lipzen A."/>
            <person name="Riley R."/>
            <person name="Grigoriev I.V."/>
            <person name="Nagy L.G."/>
        </authorList>
    </citation>
    <scope>NUCLEOTIDE SEQUENCE [LARGE SCALE GENOMIC DNA]</scope>
    <source>
        <strain evidence="3 4">NL-1724</strain>
    </source>
</reference>
<name>A0A550CPP1_9AGAR</name>
<dbReference type="GO" id="GO:0006487">
    <property type="term" value="P:protein N-linked glycosylation"/>
    <property type="evidence" value="ECO:0007669"/>
    <property type="project" value="TreeGrafter"/>
</dbReference>
<evidence type="ECO:0000313" key="4">
    <source>
        <dbReference type="Proteomes" id="UP000320762"/>
    </source>
</evidence>
<organism evidence="3 4">
    <name type="scientific">Schizophyllum amplum</name>
    <dbReference type="NCBI Taxonomy" id="97359"/>
    <lineage>
        <taxon>Eukaryota</taxon>
        <taxon>Fungi</taxon>
        <taxon>Dikarya</taxon>
        <taxon>Basidiomycota</taxon>
        <taxon>Agaricomycotina</taxon>
        <taxon>Agaricomycetes</taxon>
        <taxon>Agaricomycetidae</taxon>
        <taxon>Agaricales</taxon>
        <taxon>Schizophyllaceae</taxon>
        <taxon>Schizophyllum</taxon>
    </lineage>
</organism>
<keyword evidence="2" id="KW-0472">Membrane</keyword>
<proteinExistence type="predicted"/>
<dbReference type="InterPro" id="IPR021100">
    <property type="entry name" value="N-glycosylation_EOS1"/>
</dbReference>
<feature type="transmembrane region" description="Helical" evidence="2">
    <location>
        <begin position="194"/>
        <end position="213"/>
    </location>
</feature>
<keyword evidence="4" id="KW-1185">Reference proteome</keyword>
<evidence type="ECO:0000313" key="3">
    <source>
        <dbReference type="EMBL" id="TRM66747.1"/>
    </source>
</evidence>
<dbReference type="OrthoDB" id="2139606at2759"/>
<gene>
    <name evidence="3" type="ORF">BD626DRAFT_426301</name>
</gene>
<feature type="transmembrane region" description="Helical" evidence="2">
    <location>
        <begin position="233"/>
        <end position="255"/>
    </location>
</feature>
<dbReference type="GO" id="GO:0034599">
    <property type="term" value="P:cellular response to oxidative stress"/>
    <property type="evidence" value="ECO:0007669"/>
    <property type="project" value="InterPro"/>
</dbReference>
<accession>A0A550CPP1</accession>
<evidence type="ECO:0000256" key="1">
    <source>
        <dbReference type="SAM" id="MobiDB-lite"/>
    </source>
</evidence>
<dbReference type="AlphaFoldDB" id="A0A550CPP1"/>
<protein>
    <submittedName>
        <fullName evidence="3">N-glycosylation protein-domain-containing protein</fullName>
    </submittedName>
</protein>
<dbReference type="STRING" id="97359.A0A550CPP1"/>
<dbReference type="Proteomes" id="UP000320762">
    <property type="component" value="Unassembled WGS sequence"/>
</dbReference>
<dbReference type="EMBL" id="VDMD01000003">
    <property type="protein sequence ID" value="TRM66747.1"/>
    <property type="molecule type" value="Genomic_DNA"/>
</dbReference>